<evidence type="ECO:0000256" key="1">
    <source>
        <dbReference type="ARBA" id="ARBA00004141"/>
    </source>
</evidence>
<dbReference type="InterPro" id="IPR022764">
    <property type="entry name" value="Peptidase_S54_rhomboid_dom"/>
</dbReference>
<evidence type="ECO:0000259" key="8">
    <source>
        <dbReference type="Pfam" id="PF01694"/>
    </source>
</evidence>
<feature type="domain" description="Peptidase S54 rhomboid" evidence="8">
    <location>
        <begin position="99"/>
        <end position="247"/>
    </location>
</feature>
<dbReference type="EMBL" id="BARS01003097">
    <property type="protein sequence ID" value="GAF77505.1"/>
    <property type="molecule type" value="Genomic_DNA"/>
</dbReference>
<dbReference type="PANTHER" id="PTHR43066">
    <property type="entry name" value="RHOMBOID-RELATED PROTEIN"/>
    <property type="match status" value="1"/>
</dbReference>
<dbReference type="SUPFAM" id="SSF144091">
    <property type="entry name" value="Rhomboid-like"/>
    <property type="match status" value="1"/>
</dbReference>
<dbReference type="Pfam" id="PF01694">
    <property type="entry name" value="Rhomboid"/>
    <property type="match status" value="1"/>
</dbReference>
<name>X0TN38_9ZZZZ</name>
<dbReference type="GO" id="GO:0004252">
    <property type="term" value="F:serine-type endopeptidase activity"/>
    <property type="evidence" value="ECO:0007669"/>
    <property type="project" value="InterPro"/>
</dbReference>
<reference evidence="9" key="1">
    <citation type="journal article" date="2014" name="Front. Microbiol.">
        <title>High frequency of phylogenetically diverse reductive dehalogenase-homologous genes in deep subseafloor sedimentary metagenomes.</title>
        <authorList>
            <person name="Kawai M."/>
            <person name="Futagami T."/>
            <person name="Toyoda A."/>
            <person name="Takaki Y."/>
            <person name="Nishi S."/>
            <person name="Hori S."/>
            <person name="Arai W."/>
            <person name="Tsubouchi T."/>
            <person name="Morono Y."/>
            <person name="Uchiyama I."/>
            <person name="Ito T."/>
            <person name="Fujiyama A."/>
            <person name="Inagaki F."/>
            <person name="Takami H."/>
        </authorList>
    </citation>
    <scope>NUCLEOTIDE SEQUENCE</scope>
    <source>
        <strain evidence="9">Expedition CK06-06</strain>
    </source>
</reference>
<keyword evidence="6 7" id="KW-0472">Membrane</keyword>
<evidence type="ECO:0000313" key="9">
    <source>
        <dbReference type="EMBL" id="GAF77505.1"/>
    </source>
</evidence>
<feature type="transmembrane region" description="Helical" evidence="7">
    <location>
        <begin position="134"/>
        <end position="151"/>
    </location>
</feature>
<keyword evidence="3" id="KW-0997">Cell inner membrane</keyword>
<feature type="transmembrane region" description="Helical" evidence="7">
    <location>
        <begin position="189"/>
        <end position="208"/>
    </location>
</feature>
<dbReference type="InterPro" id="IPR035952">
    <property type="entry name" value="Rhomboid-like_sf"/>
</dbReference>
<feature type="transmembrane region" description="Helical" evidence="7">
    <location>
        <begin position="228"/>
        <end position="247"/>
    </location>
</feature>
<organism evidence="9">
    <name type="scientific">marine sediment metagenome</name>
    <dbReference type="NCBI Taxonomy" id="412755"/>
    <lineage>
        <taxon>unclassified sequences</taxon>
        <taxon>metagenomes</taxon>
        <taxon>ecological metagenomes</taxon>
    </lineage>
</organism>
<evidence type="ECO:0000256" key="3">
    <source>
        <dbReference type="ARBA" id="ARBA00022519"/>
    </source>
</evidence>
<proteinExistence type="predicted"/>
<protein>
    <recommendedName>
        <fullName evidence="8">Peptidase S54 rhomboid domain-containing protein</fullName>
    </recommendedName>
</protein>
<dbReference type="Gene3D" id="1.20.1540.10">
    <property type="entry name" value="Rhomboid-like"/>
    <property type="match status" value="1"/>
</dbReference>
<evidence type="ECO:0000256" key="7">
    <source>
        <dbReference type="SAM" id="Phobius"/>
    </source>
</evidence>
<sequence>MIPIGDRLRTREFPFVNVAIILANALVFLYQILALDDTPRPFLTPLGVRLFPSELDEFFRDWGATPACVRDSLGMDPDVPPQALQNFCPEGGSGLLAPFTAMFIHAGWFHIIGNMLFLWVFGDNIEDRLGHLRYLLFYLAGGLAASAAHTFMNPNDLIPAVGASGAIAAVLGAYLLLFPRATITVVFPWLLFWTAYVPAAFLIVMWFFMQVLSGVAAIGDVTGGGGGVAWWAHIGGFLFGLLLIGLFRPRRRPPVYPLRH</sequence>
<keyword evidence="5 7" id="KW-1133">Transmembrane helix</keyword>
<comment type="caution">
    <text evidence="9">The sequence shown here is derived from an EMBL/GenBank/DDBJ whole genome shotgun (WGS) entry which is preliminary data.</text>
</comment>
<comment type="subcellular location">
    <subcellularLocation>
        <location evidence="1">Membrane</location>
        <topology evidence="1">Multi-pass membrane protein</topology>
    </subcellularLocation>
</comment>
<dbReference type="AlphaFoldDB" id="X0TN38"/>
<evidence type="ECO:0000256" key="4">
    <source>
        <dbReference type="ARBA" id="ARBA00022692"/>
    </source>
</evidence>
<keyword evidence="4 7" id="KW-0812">Transmembrane</keyword>
<accession>X0TN38</accession>
<keyword evidence="2" id="KW-1003">Cell membrane</keyword>
<dbReference type="GO" id="GO:0016020">
    <property type="term" value="C:membrane"/>
    <property type="evidence" value="ECO:0007669"/>
    <property type="project" value="UniProtKB-SubCell"/>
</dbReference>
<evidence type="ECO:0000256" key="6">
    <source>
        <dbReference type="ARBA" id="ARBA00023136"/>
    </source>
</evidence>
<gene>
    <name evidence="9" type="ORF">S01H1_05962</name>
</gene>
<dbReference type="FunFam" id="1.20.1540.10:FF:000027">
    <property type="entry name" value="Rhomboid family intramembrane serine protease"/>
    <property type="match status" value="1"/>
</dbReference>
<evidence type="ECO:0000256" key="2">
    <source>
        <dbReference type="ARBA" id="ARBA00022475"/>
    </source>
</evidence>
<evidence type="ECO:0000256" key="5">
    <source>
        <dbReference type="ARBA" id="ARBA00022989"/>
    </source>
</evidence>
<feature type="transmembrane region" description="Helical" evidence="7">
    <location>
        <begin position="12"/>
        <end position="33"/>
    </location>
</feature>
<feature type="transmembrane region" description="Helical" evidence="7">
    <location>
        <begin position="102"/>
        <end position="122"/>
    </location>
</feature>
<feature type="transmembrane region" description="Helical" evidence="7">
    <location>
        <begin position="157"/>
        <end position="177"/>
    </location>
</feature>
<dbReference type="PANTHER" id="PTHR43066:SF26">
    <property type="entry name" value="RHOMBOID PROTEASE GLPG"/>
    <property type="match status" value="1"/>
</dbReference>